<evidence type="ECO:0000313" key="2">
    <source>
        <dbReference type="EMBL" id="KAK3381918.1"/>
    </source>
</evidence>
<evidence type="ECO:0000313" key="3">
    <source>
        <dbReference type="Proteomes" id="UP001285441"/>
    </source>
</evidence>
<proteinExistence type="predicted"/>
<comment type="caution">
    <text evidence="2">The sequence shown here is derived from an EMBL/GenBank/DDBJ whole genome shotgun (WGS) entry which is preliminary data.</text>
</comment>
<feature type="region of interest" description="Disordered" evidence="1">
    <location>
        <begin position="79"/>
        <end position="102"/>
    </location>
</feature>
<evidence type="ECO:0000256" key="1">
    <source>
        <dbReference type="SAM" id="MobiDB-lite"/>
    </source>
</evidence>
<reference evidence="2" key="2">
    <citation type="submission" date="2023-06" db="EMBL/GenBank/DDBJ databases">
        <authorList>
            <consortium name="Lawrence Berkeley National Laboratory"/>
            <person name="Haridas S."/>
            <person name="Hensen N."/>
            <person name="Bonometti L."/>
            <person name="Westerberg I."/>
            <person name="Brannstrom I.O."/>
            <person name="Guillou S."/>
            <person name="Cros-Aarteil S."/>
            <person name="Calhoun S."/>
            <person name="Kuo A."/>
            <person name="Mondo S."/>
            <person name="Pangilinan J."/>
            <person name="Riley R."/>
            <person name="LaButti K."/>
            <person name="Andreopoulos B."/>
            <person name="Lipzen A."/>
            <person name="Chen C."/>
            <person name="Yanf M."/>
            <person name="Daum C."/>
            <person name="Ng V."/>
            <person name="Clum A."/>
            <person name="Steindorff A."/>
            <person name="Ohm R."/>
            <person name="Martin F."/>
            <person name="Silar P."/>
            <person name="Natvig D."/>
            <person name="Lalanne C."/>
            <person name="Gautier V."/>
            <person name="Ament-velasquez S.L."/>
            <person name="Kruys A."/>
            <person name="Hutchinson M.I."/>
            <person name="Powell A.J."/>
            <person name="Barry K."/>
            <person name="Miller A.N."/>
            <person name="Grigoriev I.V."/>
            <person name="Debuchy R."/>
            <person name="Gladieux P."/>
            <person name="Thoren M.H."/>
            <person name="Johannesson H."/>
        </authorList>
    </citation>
    <scope>NUCLEOTIDE SEQUENCE</scope>
    <source>
        <strain evidence="2">CBS 232.78</strain>
    </source>
</reference>
<dbReference type="AlphaFoldDB" id="A0AAE0NI35"/>
<dbReference type="Proteomes" id="UP001285441">
    <property type="component" value="Unassembled WGS sequence"/>
</dbReference>
<gene>
    <name evidence="2" type="ORF">B0H63DRAFT_476878</name>
</gene>
<reference evidence="2" key="1">
    <citation type="journal article" date="2023" name="Mol. Phylogenet. Evol.">
        <title>Genome-scale phylogeny and comparative genomics of the fungal order Sordariales.</title>
        <authorList>
            <person name="Hensen N."/>
            <person name="Bonometti L."/>
            <person name="Westerberg I."/>
            <person name="Brannstrom I.O."/>
            <person name="Guillou S."/>
            <person name="Cros-Aarteil S."/>
            <person name="Calhoun S."/>
            <person name="Haridas S."/>
            <person name="Kuo A."/>
            <person name="Mondo S."/>
            <person name="Pangilinan J."/>
            <person name="Riley R."/>
            <person name="LaButti K."/>
            <person name="Andreopoulos B."/>
            <person name="Lipzen A."/>
            <person name="Chen C."/>
            <person name="Yan M."/>
            <person name="Daum C."/>
            <person name="Ng V."/>
            <person name="Clum A."/>
            <person name="Steindorff A."/>
            <person name="Ohm R.A."/>
            <person name="Martin F."/>
            <person name="Silar P."/>
            <person name="Natvig D.O."/>
            <person name="Lalanne C."/>
            <person name="Gautier V."/>
            <person name="Ament-Velasquez S.L."/>
            <person name="Kruys A."/>
            <person name="Hutchinson M.I."/>
            <person name="Powell A.J."/>
            <person name="Barry K."/>
            <person name="Miller A.N."/>
            <person name="Grigoriev I.V."/>
            <person name="Debuchy R."/>
            <person name="Gladieux P."/>
            <person name="Hiltunen Thoren M."/>
            <person name="Johannesson H."/>
        </authorList>
    </citation>
    <scope>NUCLEOTIDE SEQUENCE</scope>
    <source>
        <strain evidence="2">CBS 232.78</strain>
    </source>
</reference>
<protein>
    <submittedName>
        <fullName evidence="2">Uncharacterized protein</fullName>
    </submittedName>
</protein>
<dbReference type="EMBL" id="JAULSW010000005">
    <property type="protein sequence ID" value="KAK3381918.1"/>
    <property type="molecule type" value="Genomic_DNA"/>
</dbReference>
<sequence>MNTRWMLSPNQIQKLLNPCLVADYEQPINGEIMNTPLTAYPALVNNRRNQTDRVGQDKSDLYPGFGSAAAVSVNRKRGLLGERRRPAPPELLGVFPQPAKPI</sequence>
<keyword evidence="3" id="KW-1185">Reference proteome</keyword>
<organism evidence="2 3">
    <name type="scientific">Podospora didyma</name>
    <dbReference type="NCBI Taxonomy" id="330526"/>
    <lineage>
        <taxon>Eukaryota</taxon>
        <taxon>Fungi</taxon>
        <taxon>Dikarya</taxon>
        <taxon>Ascomycota</taxon>
        <taxon>Pezizomycotina</taxon>
        <taxon>Sordariomycetes</taxon>
        <taxon>Sordariomycetidae</taxon>
        <taxon>Sordariales</taxon>
        <taxon>Podosporaceae</taxon>
        <taxon>Podospora</taxon>
    </lineage>
</organism>
<accession>A0AAE0NI35</accession>
<name>A0AAE0NI35_9PEZI</name>